<feature type="region of interest" description="Disordered" evidence="2">
    <location>
        <begin position="327"/>
        <end position="427"/>
    </location>
</feature>
<dbReference type="Gene3D" id="3.30.1370.10">
    <property type="entry name" value="K Homology domain, type 1"/>
    <property type="match status" value="3"/>
</dbReference>
<dbReference type="SUPFAM" id="SSF54791">
    <property type="entry name" value="Eukaryotic type KH-domain (KH-domain type I)"/>
    <property type="match status" value="3"/>
</dbReference>
<keyword evidence="3" id="KW-0812">Transmembrane</keyword>
<dbReference type="InterPro" id="IPR004088">
    <property type="entry name" value="KH_dom_type_1"/>
</dbReference>
<feature type="region of interest" description="Disordered" evidence="2">
    <location>
        <begin position="31"/>
        <end position="64"/>
    </location>
</feature>
<organism evidence="4">
    <name type="scientific">Cyprideis torosa</name>
    <dbReference type="NCBI Taxonomy" id="163714"/>
    <lineage>
        <taxon>Eukaryota</taxon>
        <taxon>Metazoa</taxon>
        <taxon>Ecdysozoa</taxon>
        <taxon>Arthropoda</taxon>
        <taxon>Crustacea</taxon>
        <taxon>Oligostraca</taxon>
        <taxon>Ostracoda</taxon>
        <taxon>Podocopa</taxon>
        <taxon>Podocopida</taxon>
        <taxon>Cytherocopina</taxon>
        <taxon>Cytheroidea</taxon>
        <taxon>Cytherideidae</taxon>
        <taxon>Cyprideis</taxon>
    </lineage>
</organism>
<dbReference type="OrthoDB" id="442947at2759"/>
<name>A0A7R8ZKJ4_9CRUS</name>
<feature type="compositionally biased region" description="Low complexity" evidence="2">
    <location>
        <begin position="625"/>
        <end position="635"/>
    </location>
</feature>
<dbReference type="PROSITE" id="PS50084">
    <property type="entry name" value="KH_TYPE_1"/>
    <property type="match status" value="3"/>
</dbReference>
<feature type="compositionally biased region" description="Polar residues" evidence="2">
    <location>
        <begin position="965"/>
        <end position="974"/>
    </location>
</feature>
<dbReference type="SMART" id="SM00322">
    <property type="entry name" value="KH"/>
    <property type="match status" value="3"/>
</dbReference>
<evidence type="ECO:0000256" key="2">
    <source>
        <dbReference type="SAM" id="MobiDB-lite"/>
    </source>
</evidence>
<gene>
    <name evidence="4" type="ORF">CTOB1V02_LOCUS5925</name>
</gene>
<feature type="region of interest" description="Disordered" evidence="2">
    <location>
        <begin position="625"/>
        <end position="644"/>
    </location>
</feature>
<sequence length="1088" mass="116275">MMQAWPLQSWEAQMPWDNQFLSLKEFEKFAQRNQEDANSEDAASPEDLTAPNDVTTPEDVITSEDIITSEDVTEDVITTDEEPADAVGLLFNGVSSTTWKVPTTTPRELLPNDFHINGGTGLVSDPMVYCPSELEKPNDPMVNCPSELEKQNAFRGRKEKTQKVLKNKKCSNRTSQPVVKKCYQRVLFKGKFKLPQPKVGGSLEWVAWTSVPVDRRKMVSARPKKLWEAELLDLDTHLVSLNEEFANLVKYGKKKHPAISYKITVSPIVPGPISNTAKKLSATTSKEWSPPTWLALVFLFTGLCIGTCMGLSFIYCTMLSKGQRRRSKYLSKQRRYSPSPEYEPAPLPTNESEPLDKQPFEQPPTKHDPKQMTIRAFRTGEAAAKNVEGSNRERSKPDKQKRAGEGSVTEESQRKREKPVKNHWGRGHIGSAQSLVFEHWSLKMKHTTSSAKTDQSLLNHILYCQSRRSEVGSIIGRKGEIVKRFREESGARINITDGSCPERIVTIMGTTETILKAFALICAKFEDDFQNAPGVGTGTVPKPPITLRLIVPASQCGSLIGKGGSKIKEIREVTGASIQVASETLTNSNERAVTISGAGEAIQKCILQICLIMIENPPKGTTIPYRPRSSPSSTPGGLVMGSGALSGGQHASNAGGVGPGACDVSCSACSSSLGLGLPMNGAPPMTPFPYLDPAGGLGNPVLTPPPPPPNMPPPAQGSGYIQFIPSPPPAAAPQHSPSFSVIQYQHQNGYAHDPCAVKRRVPVMSVFIADQGLFSVSQAALAALASSQIRPSGPGVPGQPGPGQQDRGSSSQQTQELTVPNELIGCIIGKAGTKIAEIRQISGATIRISNCEDREGGKTDRTITITGSSDAVALAQYLIQTSIELQKSQTQGQNPMLDSAASDNIINPLTSLGIGPLAKLLTAQSSHVLGNHQIGGLSGLGALLFAGLGNEGPGGSNMGNAGPSGASNQGGSRQSRFDQIVNTSALKDNKIGDGNCGPRNADALPILSPRGCSHSSSSNGDHSLSESAYFLIEVPSAPGGFVLTGAPSKYPDEGLSAVGIFSVSFHSEILLDSTPRCPSPQAPPTSHE</sequence>
<evidence type="ECO:0000256" key="1">
    <source>
        <dbReference type="ARBA" id="ARBA00022737"/>
    </source>
</evidence>
<dbReference type="PANTHER" id="PTHR10288">
    <property type="entry name" value="KH DOMAIN CONTAINING RNA BINDING PROTEIN"/>
    <property type="match status" value="1"/>
</dbReference>
<dbReference type="CDD" id="cd22439">
    <property type="entry name" value="KH-I_PCBP_rpt3"/>
    <property type="match status" value="1"/>
</dbReference>
<accession>A0A7R8ZKJ4</accession>
<feature type="compositionally biased region" description="Basic residues" evidence="2">
    <location>
        <begin position="415"/>
        <end position="426"/>
    </location>
</feature>
<dbReference type="AlphaFoldDB" id="A0A7R8ZKJ4"/>
<dbReference type="Pfam" id="PF00013">
    <property type="entry name" value="KH_1"/>
    <property type="match status" value="3"/>
</dbReference>
<keyword evidence="1" id="KW-0677">Repeat</keyword>
<feature type="region of interest" description="Disordered" evidence="2">
    <location>
        <begin position="954"/>
        <end position="974"/>
    </location>
</feature>
<feature type="compositionally biased region" description="Basic and acidic residues" evidence="2">
    <location>
        <begin position="390"/>
        <end position="404"/>
    </location>
</feature>
<feature type="region of interest" description="Disordered" evidence="2">
    <location>
        <begin position="790"/>
        <end position="816"/>
    </location>
</feature>
<proteinExistence type="predicted"/>
<evidence type="ECO:0000256" key="3">
    <source>
        <dbReference type="SAM" id="Phobius"/>
    </source>
</evidence>
<dbReference type="GO" id="GO:0003723">
    <property type="term" value="F:RNA binding"/>
    <property type="evidence" value="ECO:0007669"/>
    <property type="project" value="UniProtKB-UniRule"/>
</dbReference>
<feature type="transmembrane region" description="Helical" evidence="3">
    <location>
        <begin position="293"/>
        <end position="318"/>
    </location>
</feature>
<dbReference type="InterPro" id="IPR036612">
    <property type="entry name" value="KH_dom_type_1_sf"/>
</dbReference>
<evidence type="ECO:0000313" key="4">
    <source>
        <dbReference type="EMBL" id="CAD7228034.1"/>
    </source>
</evidence>
<dbReference type="CDD" id="cd22438">
    <property type="entry name" value="KH-I_PCBP_rpt1"/>
    <property type="match status" value="1"/>
</dbReference>
<feature type="compositionally biased region" description="Basic and acidic residues" evidence="2">
    <location>
        <begin position="354"/>
        <end position="370"/>
    </location>
</feature>
<dbReference type="InterPro" id="IPR004087">
    <property type="entry name" value="KH_dom"/>
</dbReference>
<keyword evidence="3" id="KW-0472">Membrane</keyword>
<keyword evidence="3" id="KW-1133">Transmembrane helix</keyword>
<dbReference type="CDD" id="cd02396">
    <property type="entry name" value="KH-I_PCBP_rpt2"/>
    <property type="match status" value="1"/>
</dbReference>
<protein>
    <submittedName>
        <fullName evidence="4">Uncharacterized protein</fullName>
    </submittedName>
</protein>
<feature type="compositionally biased region" description="Low complexity" evidence="2">
    <location>
        <begin position="802"/>
        <end position="815"/>
    </location>
</feature>
<dbReference type="EMBL" id="OB661356">
    <property type="protein sequence ID" value="CAD7228034.1"/>
    <property type="molecule type" value="Genomic_DNA"/>
</dbReference>
<dbReference type="GO" id="GO:0010468">
    <property type="term" value="P:regulation of gene expression"/>
    <property type="evidence" value="ECO:0007669"/>
    <property type="project" value="UniProtKB-ARBA"/>
</dbReference>
<reference evidence="4" key="1">
    <citation type="submission" date="2020-11" db="EMBL/GenBank/DDBJ databases">
        <authorList>
            <person name="Tran Van P."/>
        </authorList>
    </citation>
    <scope>NUCLEOTIDE SEQUENCE</scope>
</reference>